<feature type="domain" description="STAS" evidence="3">
    <location>
        <begin position="18"/>
        <end position="117"/>
    </location>
</feature>
<dbReference type="InterPro" id="IPR002645">
    <property type="entry name" value="STAS_dom"/>
</dbReference>
<dbReference type="PROSITE" id="PS50801">
    <property type="entry name" value="STAS"/>
    <property type="match status" value="1"/>
</dbReference>
<dbReference type="SUPFAM" id="SSF52091">
    <property type="entry name" value="SpoIIaa-like"/>
    <property type="match status" value="1"/>
</dbReference>
<comment type="similarity">
    <text evidence="1 2">Belongs to the anti-sigma-factor antagonist family.</text>
</comment>
<evidence type="ECO:0000256" key="1">
    <source>
        <dbReference type="ARBA" id="ARBA00009013"/>
    </source>
</evidence>
<organism evidence="4 5">
    <name type="scientific">Planobispora rosea</name>
    <dbReference type="NCBI Taxonomy" id="35762"/>
    <lineage>
        <taxon>Bacteria</taxon>
        <taxon>Bacillati</taxon>
        <taxon>Actinomycetota</taxon>
        <taxon>Actinomycetes</taxon>
        <taxon>Streptosporangiales</taxon>
        <taxon>Streptosporangiaceae</taxon>
        <taxon>Planobispora</taxon>
    </lineage>
</organism>
<dbReference type="InterPro" id="IPR003658">
    <property type="entry name" value="Anti-sigma_ant"/>
</dbReference>
<dbReference type="AlphaFoldDB" id="A0A8J3WDS1"/>
<reference evidence="4" key="1">
    <citation type="submission" date="2021-01" db="EMBL/GenBank/DDBJ databases">
        <title>Whole genome shotgun sequence of Planobispora rosea NBRC 15558.</title>
        <authorList>
            <person name="Komaki H."/>
            <person name="Tamura T."/>
        </authorList>
    </citation>
    <scope>NUCLEOTIDE SEQUENCE</scope>
    <source>
        <strain evidence="4">NBRC 15558</strain>
    </source>
</reference>
<keyword evidence="5" id="KW-1185">Reference proteome</keyword>
<dbReference type="CDD" id="cd07043">
    <property type="entry name" value="STAS_anti-anti-sigma_factors"/>
    <property type="match status" value="1"/>
</dbReference>
<dbReference type="EMBL" id="BOOI01000044">
    <property type="protein sequence ID" value="GIH86224.1"/>
    <property type="molecule type" value="Genomic_DNA"/>
</dbReference>
<dbReference type="Proteomes" id="UP000655044">
    <property type="component" value="Unassembled WGS sequence"/>
</dbReference>
<dbReference type="Pfam" id="PF01740">
    <property type="entry name" value="STAS"/>
    <property type="match status" value="1"/>
</dbReference>
<sequence>MTVAVELAVVPEGALERVAVLALAGELDYTNAEQLRQDIVEALPADGRDLIVDLTHLSFCDSTGIRVFLGLRTLVGERGGVVALAGMQPRLIRIFRTTGLMHFFRVVPTVPDAVDFLRSR</sequence>
<dbReference type="NCBIfam" id="TIGR00377">
    <property type="entry name" value="ant_ant_sig"/>
    <property type="match status" value="1"/>
</dbReference>
<evidence type="ECO:0000313" key="4">
    <source>
        <dbReference type="EMBL" id="GIH86224.1"/>
    </source>
</evidence>
<proteinExistence type="inferred from homology"/>
<dbReference type="InterPro" id="IPR036513">
    <property type="entry name" value="STAS_dom_sf"/>
</dbReference>
<dbReference type="PANTHER" id="PTHR33495:SF2">
    <property type="entry name" value="ANTI-SIGMA FACTOR ANTAGONIST TM_1081-RELATED"/>
    <property type="match status" value="1"/>
</dbReference>
<dbReference type="OrthoDB" id="3481860at2"/>
<evidence type="ECO:0000259" key="3">
    <source>
        <dbReference type="PROSITE" id="PS50801"/>
    </source>
</evidence>
<evidence type="ECO:0000256" key="2">
    <source>
        <dbReference type="RuleBase" id="RU003749"/>
    </source>
</evidence>
<comment type="caution">
    <text evidence="4">The sequence shown here is derived from an EMBL/GenBank/DDBJ whole genome shotgun (WGS) entry which is preliminary data.</text>
</comment>
<accession>A0A8J3WDS1</accession>
<dbReference type="GO" id="GO:0043856">
    <property type="term" value="F:anti-sigma factor antagonist activity"/>
    <property type="evidence" value="ECO:0007669"/>
    <property type="project" value="InterPro"/>
</dbReference>
<protein>
    <recommendedName>
        <fullName evidence="2">Anti-sigma factor antagonist</fullName>
    </recommendedName>
</protein>
<dbReference type="PANTHER" id="PTHR33495">
    <property type="entry name" value="ANTI-SIGMA FACTOR ANTAGONIST TM_1081-RELATED-RELATED"/>
    <property type="match status" value="1"/>
</dbReference>
<name>A0A8J3WDS1_PLARO</name>
<gene>
    <name evidence="4" type="primary">arsI_2</name>
    <name evidence="4" type="ORF">Pro02_46320</name>
</gene>
<dbReference type="Gene3D" id="3.30.750.24">
    <property type="entry name" value="STAS domain"/>
    <property type="match status" value="1"/>
</dbReference>
<dbReference type="RefSeq" id="WP_068923531.1">
    <property type="nucleotide sequence ID" value="NZ_BMQP01000018.1"/>
</dbReference>
<evidence type="ECO:0000313" key="5">
    <source>
        <dbReference type="Proteomes" id="UP000655044"/>
    </source>
</evidence>